<organism evidence="3 4">
    <name type="scientific">Commensalibacter oyaizuii</name>
    <dbReference type="NCBI Taxonomy" id="3043873"/>
    <lineage>
        <taxon>Bacteria</taxon>
        <taxon>Pseudomonadati</taxon>
        <taxon>Pseudomonadota</taxon>
        <taxon>Alphaproteobacteria</taxon>
        <taxon>Acetobacterales</taxon>
        <taxon>Acetobacteraceae</taxon>
    </lineage>
</organism>
<evidence type="ECO:0000256" key="1">
    <source>
        <dbReference type="SAM" id="MobiDB-lite"/>
    </source>
</evidence>
<dbReference type="RefSeq" id="WP_281447266.1">
    <property type="nucleotide sequence ID" value="NZ_JASBAO010000001.1"/>
</dbReference>
<dbReference type="EMBL" id="JASBAO010000001">
    <property type="protein sequence ID" value="MDI2090115.1"/>
    <property type="molecule type" value="Genomic_DNA"/>
</dbReference>
<reference evidence="3" key="1">
    <citation type="submission" date="2023-05" db="EMBL/GenBank/DDBJ databases">
        <title>Whole genome sequence of Commensalibacter sp.</title>
        <authorList>
            <person name="Charoenyingcharoen P."/>
            <person name="Yukphan P."/>
        </authorList>
    </citation>
    <scope>NUCLEOTIDE SEQUENCE</scope>
    <source>
        <strain evidence="3">TBRC 16381</strain>
    </source>
</reference>
<protein>
    <recommendedName>
        <fullName evidence="5">Lipoprotein</fullName>
    </recommendedName>
</protein>
<evidence type="ECO:0008006" key="5">
    <source>
        <dbReference type="Google" id="ProtNLM"/>
    </source>
</evidence>
<name>A0ABT6PZH2_9PROT</name>
<gene>
    <name evidence="3" type="ORF">QJV27_01750</name>
</gene>
<keyword evidence="2" id="KW-0732">Signal</keyword>
<feature type="region of interest" description="Disordered" evidence="1">
    <location>
        <begin position="24"/>
        <end position="49"/>
    </location>
</feature>
<dbReference type="Proteomes" id="UP001431634">
    <property type="component" value="Unassembled WGS sequence"/>
</dbReference>
<feature type="signal peptide" evidence="2">
    <location>
        <begin position="1"/>
        <end position="21"/>
    </location>
</feature>
<accession>A0ABT6PZH2</accession>
<evidence type="ECO:0000313" key="3">
    <source>
        <dbReference type="EMBL" id="MDI2090115.1"/>
    </source>
</evidence>
<comment type="caution">
    <text evidence="3">The sequence shown here is derived from an EMBL/GenBank/DDBJ whole genome shotgun (WGS) entry which is preliminary data.</text>
</comment>
<proteinExistence type="predicted"/>
<sequence length="49" mass="5299">MRRILSLCLLISCLTTFTLQLSGCGRKGPPKPPGPPSKVTYPRAYPPAD</sequence>
<evidence type="ECO:0000313" key="4">
    <source>
        <dbReference type="Proteomes" id="UP001431634"/>
    </source>
</evidence>
<keyword evidence="4" id="KW-1185">Reference proteome</keyword>
<feature type="chain" id="PRO_5046665248" description="Lipoprotein" evidence="2">
    <location>
        <begin position="22"/>
        <end position="49"/>
    </location>
</feature>
<evidence type="ECO:0000256" key="2">
    <source>
        <dbReference type="SAM" id="SignalP"/>
    </source>
</evidence>